<dbReference type="AlphaFoldDB" id="A0A8K0GJ06"/>
<reference evidence="3" key="1">
    <citation type="submission" date="2019-08" db="EMBL/GenBank/DDBJ databases">
        <title>The genome of the North American firefly Photinus pyralis.</title>
        <authorList>
            <consortium name="Photinus pyralis genome working group"/>
            <person name="Fallon T.R."/>
            <person name="Sander Lower S.E."/>
            <person name="Weng J.-K."/>
        </authorList>
    </citation>
    <scope>NUCLEOTIDE SEQUENCE</scope>
    <source>
        <strain evidence="3">TRF0915ILg1</strain>
        <tissue evidence="3">Whole body</tissue>
    </source>
</reference>
<gene>
    <name evidence="3" type="ORF">ILUMI_02724</name>
</gene>
<comment type="caution">
    <text evidence="3">The sequence shown here is derived from an EMBL/GenBank/DDBJ whole genome shotgun (WGS) entry which is preliminary data.</text>
</comment>
<protein>
    <recommendedName>
        <fullName evidence="2">BTB domain-containing protein</fullName>
    </recommendedName>
</protein>
<evidence type="ECO:0000256" key="1">
    <source>
        <dbReference type="SAM" id="MobiDB-lite"/>
    </source>
</evidence>
<keyword evidence="4" id="KW-1185">Reference proteome</keyword>
<dbReference type="InterPro" id="IPR055445">
    <property type="entry name" value="ARM_ARMC5"/>
</dbReference>
<dbReference type="PROSITE" id="PS50097">
    <property type="entry name" value="BTB"/>
    <property type="match status" value="1"/>
</dbReference>
<dbReference type="Gene3D" id="1.25.10.10">
    <property type="entry name" value="Leucine-rich Repeat Variant"/>
    <property type="match status" value="1"/>
</dbReference>
<dbReference type="Pfam" id="PF00651">
    <property type="entry name" value="BTB"/>
    <property type="match status" value="1"/>
</dbReference>
<evidence type="ECO:0000313" key="3">
    <source>
        <dbReference type="EMBL" id="KAF2903462.1"/>
    </source>
</evidence>
<dbReference type="SUPFAM" id="SSF48371">
    <property type="entry name" value="ARM repeat"/>
    <property type="match status" value="1"/>
</dbReference>
<accession>A0A8K0GJ06</accession>
<dbReference type="GO" id="GO:0009653">
    <property type="term" value="P:anatomical structure morphogenesis"/>
    <property type="evidence" value="ECO:0007669"/>
    <property type="project" value="TreeGrafter"/>
</dbReference>
<dbReference type="Gene3D" id="3.30.710.10">
    <property type="entry name" value="Potassium Channel Kv1.1, Chain A"/>
    <property type="match status" value="1"/>
</dbReference>
<evidence type="ECO:0000259" key="2">
    <source>
        <dbReference type="PROSITE" id="PS50097"/>
    </source>
</evidence>
<dbReference type="InterPro" id="IPR011333">
    <property type="entry name" value="SKP1/BTB/POZ_sf"/>
</dbReference>
<dbReference type="GO" id="GO:0005829">
    <property type="term" value="C:cytosol"/>
    <property type="evidence" value="ECO:0007669"/>
    <property type="project" value="TreeGrafter"/>
</dbReference>
<dbReference type="PANTHER" id="PTHR23312">
    <property type="entry name" value="ARMC5 ARMADILLO REPEAT-CONTAINING -RELATED"/>
    <property type="match status" value="1"/>
</dbReference>
<dbReference type="InterPro" id="IPR000210">
    <property type="entry name" value="BTB/POZ_dom"/>
</dbReference>
<feature type="domain" description="BTB" evidence="2">
    <location>
        <begin position="782"/>
        <end position="841"/>
    </location>
</feature>
<dbReference type="InterPro" id="IPR011989">
    <property type="entry name" value="ARM-like"/>
</dbReference>
<dbReference type="EMBL" id="VTPC01001020">
    <property type="protein sequence ID" value="KAF2903462.1"/>
    <property type="molecule type" value="Genomic_DNA"/>
</dbReference>
<dbReference type="OrthoDB" id="6086604at2759"/>
<feature type="compositionally biased region" description="Basic and acidic residues" evidence="1">
    <location>
        <begin position="534"/>
        <end position="545"/>
    </location>
</feature>
<name>A0A8K0GJ06_IGNLU</name>
<organism evidence="3 4">
    <name type="scientific">Ignelater luminosus</name>
    <name type="common">Cucubano</name>
    <name type="synonym">Pyrophorus luminosus</name>
    <dbReference type="NCBI Taxonomy" id="2038154"/>
    <lineage>
        <taxon>Eukaryota</taxon>
        <taxon>Metazoa</taxon>
        <taxon>Ecdysozoa</taxon>
        <taxon>Arthropoda</taxon>
        <taxon>Hexapoda</taxon>
        <taxon>Insecta</taxon>
        <taxon>Pterygota</taxon>
        <taxon>Neoptera</taxon>
        <taxon>Endopterygota</taxon>
        <taxon>Coleoptera</taxon>
        <taxon>Polyphaga</taxon>
        <taxon>Elateriformia</taxon>
        <taxon>Elateroidea</taxon>
        <taxon>Elateridae</taxon>
        <taxon>Agrypninae</taxon>
        <taxon>Pyrophorini</taxon>
        <taxon>Ignelater</taxon>
    </lineage>
</organism>
<dbReference type="InterPro" id="IPR016024">
    <property type="entry name" value="ARM-type_fold"/>
</dbReference>
<dbReference type="Proteomes" id="UP000801492">
    <property type="component" value="Unassembled WGS sequence"/>
</dbReference>
<feature type="region of interest" description="Disordered" evidence="1">
    <location>
        <begin position="154"/>
        <end position="180"/>
    </location>
</feature>
<sequence>MSEDYYESALSSLLKEQDRNRLLKILNEIRKGVEGPNRKENVKKLYEKGCLIHIVRKLQEPHFDILNFCLSILGYCCMERVCAREAVKKFNLLQYLGHLLKHFKQNSIQGRIFRIIGNLCDHWERLANVIIEKEVQLHIIAKIVSSIDKFATNDQNETESVPDNESEKTPKSETNSEAAQKKMSEGTLMMALRALRKLLNSGTVLPLIRDCHVVKVLGSLLIKFTPLWESTKEHEEVLKTTLNLIFEYSTRHQTYDIIKQLHTTSKGNAMECLEKLVILNPLIVMKISVTLGEVQKSKSDIPFAEISRTFIQILQDPSNFECGRADPRHSEYLKYLCFIIKQPFICSSRERILECNLIPMLFSILNDCKSDNEASIKNQIIVISTLKSRYIFEDLQRCILLKNGIVDILSDLLDHIVGPDLTLDTKHRFRAKKNNDEFNCLSGCKDYVFPVTCISDVFQEPYPKRCLSPCSDTSSGPSCSPPCSPAMSLGDVDFFDNESSDSDNYSPVCSDAEGESPALSSTVIDEGATDEFENERSKDSNHVDEQADASEPSKVRQRSILSLKKQLLYEIVNLIRVFVLMRPVPMELNSSSLLIKLLKLFLPSNKLLCTRDTVNVIKLIAQTPEYLIGLMQTDFVMVTHSFLSISHGINCSACANMLKFGQTILIQLTKVIEKGCGQGDIAHQLYRANLSVKEKLVPAIPFITNNKKILYNLFITCGGLDVMIQLFRKSTGMQKGNISSLCVLATRIGIKNPVAAFNETGGKYIDLPIDIQNYAVEQNCATVVRFKLDDGTCVEADREFLSERSDYFNRLLYGLFKESEENEIRLSNVSSKSLKLLLMLLQYDLNSTDVHKINVELDTLLDVIVLTDRYIMEDLCVCLTTSVQYFKLLSSTIPTIYQWSLESRTNILRVESIAYALVGCMNDNNRYDMFENLLQLGYVEQIADDLHQLLLRFFHS</sequence>
<dbReference type="PANTHER" id="PTHR23312:SF8">
    <property type="entry name" value="ARMADILLO REPEAT-CONTAINING PROTEIN 5"/>
    <property type="match status" value="1"/>
</dbReference>
<dbReference type="SUPFAM" id="SSF54695">
    <property type="entry name" value="POZ domain"/>
    <property type="match status" value="1"/>
</dbReference>
<evidence type="ECO:0000313" key="4">
    <source>
        <dbReference type="Proteomes" id="UP000801492"/>
    </source>
</evidence>
<feature type="region of interest" description="Disordered" evidence="1">
    <location>
        <begin position="499"/>
        <end position="555"/>
    </location>
</feature>
<dbReference type="Pfam" id="PF24768">
    <property type="entry name" value="ARM_ARMC5"/>
    <property type="match status" value="1"/>
</dbReference>
<proteinExistence type="predicted"/>